<proteinExistence type="inferred from homology"/>
<evidence type="ECO:0000256" key="4">
    <source>
        <dbReference type="ARBA" id="ARBA00023136"/>
    </source>
</evidence>
<evidence type="ECO:0000259" key="7">
    <source>
        <dbReference type="PROSITE" id="PS50076"/>
    </source>
</evidence>
<dbReference type="OrthoDB" id="9811070at2"/>
<dbReference type="CDD" id="cd06257">
    <property type="entry name" value="DnaJ"/>
    <property type="match status" value="1"/>
</dbReference>
<accession>A0A845B8V7</accession>
<comment type="similarity">
    <text evidence="5">Belongs to the TIM14 family.</text>
</comment>
<dbReference type="Proteomes" id="UP000460715">
    <property type="component" value="Unassembled WGS sequence"/>
</dbReference>
<sequence>MSWLLGGLALLLLLALLLWGFATATVTQVKRTGAVLLALVGFVAFALLLRSGRLLQALPALLPMLPLGLRLWRGWRSARRFAAPGGDAQETQVETATLAMRLDLGSGRLSGRVRQGRWAGRELGELLLEDLLALRTDCATNDPESLPLLETWLERAHPGWRAAASAAGGEMDRAGALAALGLQEGASVAQIRAAHRRLMQSAHPDHGGSAEQAARLNRARDILLR</sequence>
<evidence type="ECO:0000313" key="9">
    <source>
        <dbReference type="Proteomes" id="UP000460715"/>
    </source>
</evidence>
<evidence type="ECO:0000256" key="3">
    <source>
        <dbReference type="ARBA" id="ARBA00022989"/>
    </source>
</evidence>
<keyword evidence="4 6" id="KW-0472">Membrane</keyword>
<evidence type="ECO:0000256" key="6">
    <source>
        <dbReference type="SAM" id="Phobius"/>
    </source>
</evidence>
<comment type="subcellular location">
    <subcellularLocation>
        <location evidence="1">Membrane</location>
        <topology evidence="1">Single-pass membrane protein</topology>
    </subcellularLocation>
</comment>
<protein>
    <submittedName>
        <fullName evidence="8">Molecular chaperone DnaJ</fullName>
    </submittedName>
</protein>
<dbReference type="PANTHER" id="PTHR12763:SF28">
    <property type="entry name" value="GEO10507P1-RELATED"/>
    <property type="match status" value="1"/>
</dbReference>
<keyword evidence="2 6" id="KW-0812">Transmembrane</keyword>
<dbReference type="GO" id="GO:0016020">
    <property type="term" value="C:membrane"/>
    <property type="evidence" value="ECO:0007669"/>
    <property type="project" value="UniProtKB-SubCell"/>
</dbReference>
<reference evidence="8 9" key="1">
    <citation type="submission" date="2019-03" db="EMBL/GenBank/DDBJ databases">
        <title>Roseomonas sp. a novel Roseomonas species isolated from Sea whip Gorgonian.</title>
        <authorList>
            <person name="Li F."/>
            <person name="Pan X."/>
            <person name="Huang S."/>
            <person name="Li Z."/>
            <person name="Meng B."/>
        </authorList>
    </citation>
    <scope>NUCLEOTIDE SEQUENCE [LARGE SCALE GENOMIC DNA]</scope>
    <source>
        <strain evidence="8 9">M0104</strain>
    </source>
</reference>
<dbReference type="InterPro" id="IPR036869">
    <property type="entry name" value="J_dom_sf"/>
</dbReference>
<evidence type="ECO:0000256" key="1">
    <source>
        <dbReference type="ARBA" id="ARBA00004167"/>
    </source>
</evidence>
<evidence type="ECO:0000313" key="8">
    <source>
        <dbReference type="EMBL" id="MXP63611.1"/>
    </source>
</evidence>
<name>A0A845B8V7_9PROT</name>
<evidence type="ECO:0000256" key="5">
    <source>
        <dbReference type="ARBA" id="ARBA00038105"/>
    </source>
</evidence>
<comment type="caution">
    <text evidence="8">The sequence shown here is derived from an EMBL/GenBank/DDBJ whole genome shotgun (WGS) entry which is preliminary data.</text>
</comment>
<dbReference type="RefSeq" id="WP_160936725.1">
    <property type="nucleotide sequence ID" value="NZ_SNVJ01000006.1"/>
</dbReference>
<dbReference type="PANTHER" id="PTHR12763">
    <property type="match status" value="1"/>
</dbReference>
<dbReference type="Gene3D" id="1.10.287.110">
    <property type="entry name" value="DnaJ domain"/>
    <property type="match status" value="1"/>
</dbReference>
<dbReference type="SUPFAM" id="SSF46565">
    <property type="entry name" value="Chaperone J-domain"/>
    <property type="match status" value="1"/>
</dbReference>
<dbReference type="PROSITE" id="PS50076">
    <property type="entry name" value="DNAJ_2"/>
    <property type="match status" value="1"/>
</dbReference>
<keyword evidence="9" id="KW-1185">Reference proteome</keyword>
<keyword evidence="3 6" id="KW-1133">Transmembrane helix</keyword>
<feature type="domain" description="J" evidence="7">
    <location>
        <begin position="175"/>
        <end position="225"/>
    </location>
</feature>
<organism evidence="8 9">
    <name type="scientific">Teichococcus coralli</name>
    <dbReference type="NCBI Taxonomy" id="2545983"/>
    <lineage>
        <taxon>Bacteria</taxon>
        <taxon>Pseudomonadati</taxon>
        <taxon>Pseudomonadota</taxon>
        <taxon>Alphaproteobacteria</taxon>
        <taxon>Acetobacterales</taxon>
        <taxon>Roseomonadaceae</taxon>
        <taxon>Roseomonas</taxon>
    </lineage>
</organism>
<dbReference type="InterPro" id="IPR001623">
    <property type="entry name" value="DnaJ_domain"/>
</dbReference>
<feature type="transmembrane region" description="Helical" evidence="6">
    <location>
        <begin position="34"/>
        <end position="52"/>
    </location>
</feature>
<evidence type="ECO:0000256" key="2">
    <source>
        <dbReference type="ARBA" id="ARBA00022692"/>
    </source>
</evidence>
<gene>
    <name evidence="8" type="ORF">E0493_09655</name>
</gene>
<dbReference type="AlphaFoldDB" id="A0A845B8V7"/>
<dbReference type="EMBL" id="SNVJ01000006">
    <property type="protein sequence ID" value="MXP63611.1"/>
    <property type="molecule type" value="Genomic_DNA"/>
</dbReference>